<dbReference type="GO" id="GO:0051538">
    <property type="term" value="F:3 iron, 4 sulfur cluster binding"/>
    <property type="evidence" value="ECO:0007669"/>
    <property type="project" value="UniProtKB-KW"/>
</dbReference>
<dbReference type="Pfam" id="PF13459">
    <property type="entry name" value="Fer4_15"/>
    <property type="match status" value="1"/>
</dbReference>
<dbReference type="Proteomes" id="UP001141659">
    <property type="component" value="Unassembled WGS sequence"/>
</dbReference>
<reference evidence="8" key="1">
    <citation type="submission" date="2020-07" db="EMBL/GenBank/DDBJ databases">
        <authorList>
            <person name="Pettersson B.M.F."/>
            <person name="Behra P.R.K."/>
            <person name="Ramesh M."/>
            <person name="Das S."/>
            <person name="Dasgupta S."/>
            <person name="Kirsebom L.A."/>
        </authorList>
    </citation>
    <scope>NUCLEOTIDE SEQUENCE</scope>
    <source>
        <strain evidence="8">DSM 44242</strain>
    </source>
</reference>
<keyword evidence="4" id="KW-0249">Electron transport</keyword>
<dbReference type="SUPFAM" id="SSF54862">
    <property type="entry name" value="4Fe-4S ferredoxins"/>
    <property type="match status" value="1"/>
</dbReference>
<dbReference type="Gene3D" id="3.30.70.20">
    <property type="match status" value="1"/>
</dbReference>
<evidence type="ECO:0000256" key="3">
    <source>
        <dbReference type="ARBA" id="ARBA00022723"/>
    </source>
</evidence>
<dbReference type="PANTHER" id="PTHR36923:SF3">
    <property type="entry name" value="FERREDOXIN"/>
    <property type="match status" value="1"/>
</dbReference>
<evidence type="ECO:0000313" key="8">
    <source>
        <dbReference type="EMBL" id="MCV7388016.1"/>
    </source>
</evidence>
<keyword evidence="5" id="KW-0408">Iron</keyword>
<protein>
    <submittedName>
        <fullName evidence="8">Ferredoxin</fullName>
    </submittedName>
</protein>
<keyword evidence="3" id="KW-0479">Metal-binding</keyword>
<gene>
    <name evidence="8" type="ORF">H5P34_08155</name>
</gene>
<dbReference type="EMBL" id="JACKVC010000010">
    <property type="protein sequence ID" value="MCV7388016.1"/>
    <property type="molecule type" value="Genomic_DNA"/>
</dbReference>
<name>A0AAW5SZW6_9MYCO</name>
<organism evidence="8 9">
    <name type="scientific">Mycolicibacterium porcinum</name>
    <dbReference type="NCBI Taxonomy" id="39693"/>
    <lineage>
        <taxon>Bacteria</taxon>
        <taxon>Bacillati</taxon>
        <taxon>Actinomycetota</taxon>
        <taxon>Actinomycetes</taxon>
        <taxon>Mycobacteriales</taxon>
        <taxon>Mycobacteriaceae</taxon>
        <taxon>Mycolicibacterium</taxon>
    </lineage>
</organism>
<evidence type="ECO:0000256" key="4">
    <source>
        <dbReference type="ARBA" id="ARBA00022982"/>
    </source>
</evidence>
<sequence length="64" mass="6694">MKLSLNEAVCTGHGLCYAHAPDLFVDDDQGYGHVIDGGTVPDGNEQQAHEALRICPEGAISAAD</sequence>
<evidence type="ECO:0000256" key="1">
    <source>
        <dbReference type="ARBA" id="ARBA00001927"/>
    </source>
</evidence>
<dbReference type="InterPro" id="IPR051269">
    <property type="entry name" value="Fe-S_cluster_ET"/>
</dbReference>
<evidence type="ECO:0000256" key="7">
    <source>
        <dbReference type="ARBA" id="ARBA00023291"/>
    </source>
</evidence>
<dbReference type="RefSeq" id="WP_036446959.1">
    <property type="nucleotide sequence ID" value="NZ_JACKVC010000010.1"/>
</dbReference>
<evidence type="ECO:0000256" key="5">
    <source>
        <dbReference type="ARBA" id="ARBA00023004"/>
    </source>
</evidence>
<evidence type="ECO:0000256" key="6">
    <source>
        <dbReference type="ARBA" id="ARBA00023014"/>
    </source>
</evidence>
<dbReference type="GO" id="GO:0046872">
    <property type="term" value="F:metal ion binding"/>
    <property type="evidence" value="ECO:0007669"/>
    <property type="project" value="UniProtKB-KW"/>
</dbReference>
<keyword evidence="6" id="KW-0411">Iron-sulfur</keyword>
<dbReference type="PANTHER" id="PTHR36923">
    <property type="entry name" value="FERREDOXIN"/>
    <property type="match status" value="1"/>
</dbReference>
<keyword evidence="7" id="KW-0003">3Fe-4S</keyword>
<accession>A0AAW5SZW6</accession>
<proteinExistence type="predicted"/>
<keyword evidence="2" id="KW-0813">Transport</keyword>
<comment type="caution">
    <text evidence="8">The sequence shown here is derived from an EMBL/GenBank/DDBJ whole genome shotgun (WGS) entry which is preliminary data.</text>
</comment>
<dbReference type="AlphaFoldDB" id="A0AAW5SZW6"/>
<evidence type="ECO:0000256" key="2">
    <source>
        <dbReference type="ARBA" id="ARBA00022448"/>
    </source>
</evidence>
<reference evidence="8" key="2">
    <citation type="journal article" date="2022" name="BMC Genomics">
        <title>Comparative genome analysis of mycobacteria focusing on tRNA and non-coding RNA.</title>
        <authorList>
            <person name="Behra P.R.K."/>
            <person name="Pettersson B.M.F."/>
            <person name="Ramesh M."/>
            <person name="Das S."/>
            <person name="Dasgupta S."/>
            <person name="Kirsebom L.A."/>
        </authorList>
    </citation>
    <scope>NUCLEOTIDE SEQUENCE</scope>
    <source>
        <strain evidence="8">DSM 44242</strain>
    </source>
</reference>
<comment type="cofactor">
    <cofactor evidence="1">
        <name>[3Fe-4S] cluster</name>
        <dbReference type="ChEBI" id="CHEBI:21137"/>
    </cofactor>
</comment>
<evidence type="ECO:0000313" key="9">
    <source>
        <dbReference type="Proteomes" id="UP001141659"/>
    </source>
</evidence>